<dbReference type="EMBL" id="BK059091">
    <property type="protein sequence ID" value="DAE28870.1"/>
    <property type="molecule type" value="Genomic_DNA"/>
</dbReference>
<keyword evidence="1" id="KW-0175">Coiled coil</keyword>
<protein>
    <submittedName>
        <fullName evidence="2">Uncharacterized protein</fullName>
    </submittedName>
</protein>
<evidence type="ECO:0000256" key="1">
    <source>
        <dbReference type="SAM" id="Coils"/>
    </source>
</evidence>
<organism evidence="2">
    <name type="scientific">virus sp. ctmTa7</name>
    <dbReference type="NCBI Taxonomy" id="2828255"/>
    <lineage>
        <taxon>Viruses</taxon>
    </lineage>
</organism>
<sequence length="432" mass="49149">MATAKSEQPKKLTAAQLKYENEKLKSDLEKLKNSSRCQCCDTLKDKGKFYVSTDPNNKTGVTPICVECVRKIALRVDKNGEEHEPTKDSVCAALKLLNKPFLYSLWDSSVQESENLVAGKVKHNPWNAYIKNVAMVNYIGMTWEDSDMFKEKVVYEDEKDSKTIIEEHAGIDTYDDYTKNKKDVTRLLGYDPFEHESIGDQPFLYSQLLGLLDAGGDENDDMMRNASAISIVRGFLQISKIDNNIAQLMSDYKNLDKNSATIKSLQDSKQKLTSTITSLAKESCISLLNNKNAKKGENTWTGKIKKIKDLNLRDGRVNGFDIATCRGMQQVQEISDASIMKQLALDESDWSDMVAEMRQDNQVLRKERDSYKEINRILLQENIDLKDYIEEQNIDTKPNLRDLKQLYSVFSDESEDENIEEVGSDESDNTSI</sequence>
<accession>A0A8S5RBS2</accession>
<name>A0A8S5RBS2_9VIRU</name>
<evidence type="ECO:0000313" key="2">
    <source>
        <dbReference type="EMBL" id="DAE28870.1"/>
    </source>
</evidence>
<reference evidence="2" key="1">
    <citation type="journal article" date="2021" name="Proc. Natl. Acad. Sci. U.S.A.">
        <title>A Catalog of Tens of Thousands of Viruses from Human Metagenomes Reveals Hidden Associations with Chronic Diseases.</title>
        <authorList>
            <person name="Tisza M.J."/>
            <person name="Buck C.B."/>
        </authorList>
    </citation>
    <scope>NUCLEOTIDE SEQUENCE</scope>
    <source>
        <strain evidence="2">CtmTa7</strain>
    </source>
</reference>
<proteinExistence type="predicted"/>
<feature type="coiled-coil region" evidence="1">
    <location>
        <begin position="238"/>
        <end position="282"/>
    </location>
</feature>